<protein>
    <submittedName>
        <fullName evidence="1">Uncharacterized protein</fullName>
    </submittedName>
</protein>
<proteinExistence type="predicted"/>
<reference evidence="1 2" key="1">
    <citation type="submission" date="2016-02" db="EMBL/GenBank/DDBJ databases">
        <title>Genome sequencing of a beta-galactosidase producing bacteria Rhizobium sp. 59.</title>
        <authorList>
            <person name="Wang D."/>
            <person name="Kot W."/>
            <person name="Qin Y."/>
            <person name="Hansen L."/>
            <person name="Naqvi K."/>
            <person name="Rensing C."/>
        </authorList>
    </citation>
    <scope>NUCLEOTIDE SEQUENCE [LARGE SCALE GENOMIC DNA]</scope>
    <source>
        <strain evidence="1 2">59</strain>
    </source>
</reference>
<sequence>MTKHAKLIELISVCTDIGKLQNWVRNAEREGVPEIADAARRRIIEVEALKSKDSSSDSMVLDFWKSIFALEFALSEERGKTTRLNRTRQKIARVGVLKTLADLALQPTASEGYFLLRERGMLDMSAEAVVLRFPDRFGPDVLIAARRRLTGDQDSNPDGRPI</sequence>
<dbReference type="RefSeq" id="WP_071832131.1">
    <property type="nucleotide sequence ID" value="NZ_LSRP01000071.1"/>
</dbReference>
<keyword evidence="2" id="KW-1185">Reference proteome</keyword>
<evidence type="ECO:0000313" key="2">
    <source>
        <dbReference type="Proteomes" id="UP000182661"/>
    </source>
</evidence>
<evidence type="ECO:0000313" key="1">
    <source>
        <dbReference type="EMBL" id="OJF99384.1"/>
    </source>
</evidence>
<dbReference type="OrthoDB" id="7658594at2"/>
<gene>
    <name evidence="1" type="ORF">AX760_12925</name>
</gene>
<dbReference type="Proteomes" id="UP000182661">
    <property type="component" value="Unassembled WGS sequence"/>
</dbReference>
<dbReference type="EMBL" id="LSRP01000071">
    <property type="protein sequence ID" value="OJF99384.1"/>
    <property type="molecule type" value="Genomic_DNA"/>
</dbReference>
<name>A0A657LVK1_9HYPH</name>
<comment type="caution">
    <text evidence="1">The sequence shown here is derived from an EMBL/GenBank/DDBJ whole genome shotgun (WGS) entry which is preliminary data.</text>
</comment>
<organism evidence="1 2">
    <name type="scientific">Pararhizobium antarcticum</name>
    <dbReference type="NCBI Taxonomy" id="1798805"/>
    <lineage>
        <taxon>Bacteria</taxon>
        <taxon>Pseudomonadati</taxon>
        <taxon>Pseudomonadota</taxon>
        <taxon>Alphaproteobacteria</taxon>
        <taxon>Hyphomicrobiales</taxon>
        <taxon>Rhizobiaceae</taxon>
        <taxon>Rhizobium/Agrobacterium group</taxon>
        <taxon>Pararhizobium</taxon>
    </lineage>
</organism>
<accession>A0A657LVK1</accession>
<dbReference type="AlphaFoldDB" id="A0A657LVK1"/>